<evidence type="ECO:0000259" key="7">
    <source>
        <dbReference type="Pfam" id="PF00460"/>
    </source>
</evidence>
<dbReference type="PANTHER" id="PTHR30435:SF18">
    <property type="entry name" value="FLAGELLAR BASAL-BODY ROD PROTEIN FLGF"/>
    <property type="match status" value="1"/>
</dbReference>
<keyword evidence="10" id="KW-0966">Cell projection</keyword>
<dbReference type="InterPro" id="IPR010930">
    <property type="entry name" value="Flg_bb/hook_C_dom"/>
</dbReference>
<dbReference type="NCBIfam" id="TIGR02490">
    <property type="entry name" value="flgF"/>
    <property type="match status" value="1"/>
</dbReference>
<evidence type="ECO:0000259" key="8">
    <source>
        <dbReference type="Pfam" id="PF06429"/>
    </source>
</evidence>
<keyword evidence="11" id="KW-1185">Reference proteome</keyword>
<accession>A0A0G3BNJ5</accession>
<dbReference type="GO" id="GO:0071978">
    <property type="term" value="P:bacterial-type flagellum-dependent swarming motility"/>
    <property type="evidence" value="ECO:0007669"/>
    <property type="project" value="TreeGrafter"/>
</dbReference>
<evidence type="ECO:0000313" key="11">
    <source>
        <dbReference type="Proteomes" id="UP000035352"/>
    </source>
</evidence>
<comment type="similarity">
    <text evidence="2 6">Belongs to the flagella basal body rod proteins family.</text>
</comment>
<dbReference type="OrthoDB" id="9804559at2"/>
<dbReference type="Pfam" id="PF00460">
    <property type="entry name" value="Flg_bb_rod"/>
    <property type="match status" value="1"/>
</dbReference>
<dbReference type="RefSeq" id="WP_047196208.1">
    <property type="nucleotide sequence ID" value="NZ_CP011371.1"/>
</dbReference>
<evidence type="ECO:0000256" key="2">
    <source>
        <dbReference type="ARBA" id="ARBA00009677"/>
    </source>
</evidence>
<feature type="domain" description="Flagellar basal-body/hook protein C-terminal" evidence="8">
    <location>
        <begin position="193"/>
        <end position="238"/>
    </location>
</feature>
<feature type="domain" description="Flagellar hook protein FlgE/F/G-like D1" evidence="9">
    <location>
        <begin position="81"/>
        <end position="144"/>
    </location>
</feature>
<dbReference type="GO" id="GO:0030694">
    <property type="term" value="C:bacterial-type flagellum basal body, rod"/>
    <property type="evidence" value="ECO:0007669"/>
    <property type="project" value="UniProtKB-UniRule"/>
</dbReference>
<keyword evidence="10" id="KW-0969">Cilium</keyword>
<dbReference type="InterPro" id="IPR053967">
    <property type="entry name" value="LlgE_F_G-like_D1"/>
</dbReference>
<keyword evidence="3 6" id="KW-0975">Bacterial flagellum</keyword>
<organism evidence="10 11">
    <name type="scientific">Caldimonas brevitalea</name>
    <dbReference type="NCBI Taxonomy" id="413882"/>
    <lineage>
        <taxon>Bacteria</taxon>
        <taxon>Pseudomonadati</taxon>
        <taxon>Pseudomonadota</taxon>
        <taxon>Betaproteobacteria</taxon>
        <taxon>Burkholderiales</taxon>
        <taxon>Sphaerotilaceae</taxon>
        <taxon>Caldimonas</taxon>
    </lineage>
</organism>
<evidence type="ECO:0000313" key="10">
    <source>
        <dbReference type="EMBL" id="AKJ30972.1"/>
    </source>
</evidence>
<protein>
    <recommendedName>
        <fullName evidence="5 6">Flagellar basal-body rod protein FlgF</fullName>
    </recommendedName>
</protein>
<dbReference type="PANTHER" id="PTHR30435">
    <property type="entry name" value="FLAGELLAR PROTEIN"/>
    <property type="match status" value="1"/>
</dbReference>
<evidence type="ECO:0000256" key="6">
    <source>
        <dbReference type="RuleBase" id="RU362116"/>
    </source>
</evidence>
<reference evidence="10 11" key="1">
    <citation type="submission" date="2015-05" db="EMBL/GenBank/DDBJ databases">
        <authorList>
            <person name="Tang B."/>
            <person name="Yu Y."/>
        </authorList>
    </citation>
    <scope>NUCLEOTIDE SEQUENCE [LARGE SCALE GENOMIC DNA]</scope>
    <source>
        <strain evidence="10 11">DSM 7029</strain>
    </source>
</reference>
<evidence type="ECO:0000256" key="3">
    <source>
        <dbReference type="ARBA" id="ARBA00023143"/>
    </source>
</evidence>
<dbReference type="SUPFAM" id="SSF117143">
    <property type="entry name" value="Flagellar hook protein flgE"/>
    <property type="match status" value="1"/>
</dbReference>
<dbReference type="InterPro" id="IPR001444">
    <property type="entry name" value="Flag_bb_rod_N"/>
</dbReference>
<dbReference type="AlphaFoldDB" id="A0A0G3BNJ5"/>
<dbReference type="InterPro" id="IPR037925">
    <property type="entry name" value="FlgE/F/G-like"/>
</dbReference>
<dbReference type="Pfam" id="PF22692">
    <property type="entry name" value="LlgE_F_G_D1"/>
    <property type="match status" value="1"/>
</dbReference>
<dbReference type="STRING" id="413882.AAW51_4281"/>
<evidence type="ECO:0000256" key="5">
    <source>
        <dbReference type="ARBA" id="ARBA00040228"/>
    </source>
</evidence>
<dbReference type="Proteomes" id="UP000035352">
    <property type="component" value="Chromosome"/>
</dbReference>
<proteinExistence type="inferred from homology"/>
<dbReference type="PROSITE" id="PS00588">
    <property type="entry name" value="FLAGELLA_BB_ROD"/>
    <property type="match status" value="1"/>
</dbReference>
<comment type="subunit">
    <text evidence="4 6">The basal body constitutes a major portion of the flagellar organelle and consists of five rings (E,L,P,S, and M) mounted on a central rod. The rod consists of about 26 subunits of FlgG in the distal portion, and FlgB, FlgC and FlgF are thought to build up the proximal portion of the rod with about 6 subunits each.</text>
</comment>
<dbReference type="PATRIC" id="fig|413882.6.peg.4476"/>
<dbReference type="NCBIfam" id="NF009280">
    <property type="entry name" value="PRK12640.1"/>
    <property type="match status" value="1"/>
</dbReference>
<dbReference type="Pfam" id="PF06429">
    <property type="entry name" value="Flg_bbr_C"/>
    <property type="match status" value="1"/>
</dbReference>
<keyword evidence="10" id="KW-0282">Flagellum</keyword>
<dbReference type="KEGG" id="pbh:AAW51_4281"/>
<dbReference type="InterPro" id="IPR019776">
    <property type="entry name" value="Flagellar_basal_body_rod_CS"/>
</dbReference>
<name>A0A0G3BNJ5_9BURK</name>
<dbReference type="NCBIfam" id="TIGR03506">
    <property type="entry name" value="FlgEFG_subfam"/>
    <property type="match status" value="1"/>
</dbReference>
<dbReference type="InterPro" id="IPR020013">
    <property type="entry name" value="Flagellar_FlgE/F/G"/>
</dbReference>
<comment type="subcellular location">
    <subcellularLocation>
        <location evidence="1 6">Bacterial flagellum basal body</location>
    </subcellularLocation>
</comment>
<evidence type="ECO:0000259" key="9">
    <source>
        <dbReference type="Pfam" id="PF22692"/>
    </source>
</evidence>
<dbReference type="EMBL" id="CP011371">
    <property type="protein sequence ID" value="AKJ30972.1"/>
    <property type="molecule type" value="Genomic_DNA"/>
</dbReference>
<feature type="domain" description="Flagellar basal body rod protein N-terminal" evidence="7">
    <location>
        <begin position="5"/>
        <end position="35"/>
    </location>
</feature>
<dbReference type="InterPro" id="IPR012836">
    <property type="entry name" value="FlgF"/>
</dbReference>
<sequence length="244" mass="25483">MDRMIYLSMTGAKATMQRQETLANNLANVSTVGFRAELQAFRAVPVRGDGASTRVYALETTTGYDDSTGTLQNTGRPLDVAMQGNAWLAVQGMDGTEAYTRNGALTVAADGTLMTHNGLTVLGDGGPIQVPPNAQVSIAPDGTLGAKTGNGPITPIGRLKMVTPEAPLQRGADALFRAADGNELPADPNARLQDGALEGSNVSAVETMVSMIAAARQFEAQMKMLQTAERNEQSATKLLSQSGA</sequence>
<evidence type="ECO:0000256" key="1">
    <source>
        <dbReference type="ARBA" id="ARBA00004117"/>
    </source>
</evidence>
<gene>
    <name evidence="10" type="primary">flgF</name>
    <name evidence="10" type="ORF">AAW51_4281</name>
</gene>
<evidence type="ECO:0000256" key="4">
    <source>
        <dbReference type="ARBA" id="ARBA00038560"/>
    </source>
</evidence>